<keyword evidence="4 8" id="KW-0812">Transmembrane</keyword>
<comment type="subcellular location">
    <subcellularLocation>
        <location evidence="1">Cell membrane</location>
        <topology evidence="1">Multi-pass membrane protein</topology>
    </subcellularLocation>
</comment>
<keyword evidence="3" id="KW-1003">Cell membrane</keyword>
<keyword evidence="10" id="KW-1185">Reference proteome</keyword>
<dbReference type="NCBIfam" id="TIGR03426">
    <property type="entry name" value="shape_MreD"/>
    <property type="match status" value="1"/>
</dbReference>
<dbReference type="RefSeq" id="WP_204890365.1">
    <property type="nucleotide sequence ID" value="NZ_JBHUFW010000011.1"/>
</dbReference>
<name>A0ABW4QK27_9BACL</name>
<organism evidence="9 10">
    <name type="scientific">Planococcus chinensis</name>
    <dbReference type="NCBI Taxonomy" id="272917"/>
    <lineage>
        <taxon>Bacteria</taxon>
        <taxon>Bacillati</taxon>
        <taxon>Bacillota</taxon>
        <taxon>Bacilli</taxon>
        <taxon>Bacillales</taxon>
        <taxon>Caryophanaceae</taxon>
        <taxon>Planococcus</taxon>
    </lineage>
</organism>
<evidence type="ECO:0000256" key="8">
    <source>
        <dbReference type="SAM" id="Phobius"/>
    </source>
</evidence>
<dbReference type="EMBL" id="JBHUFW010000011">
    <property type="protein sequence ID" value="MFD1863966.1"/>
    <property type="molecule type" value="Genomic_DNA"/>
</dbReference>
<keyword evidence="7 8" id="KW-0472">Membrane</keyword>
<dbReference type="InterPro" id="IPR007227">
    <property type="entry name" value="Cell_shape_determining_MreD"/>
</dbReference>
<sequence>MMKYLILVFGLVLFFLEPVFGLFSPLQIEGEFYYIVPRFLIMFLIFVSVYYDTKHAMFYGLFFGLLYDVFFIDIIGLYSFLYPALCVIAGYTVKTVHRNLFVATLLTLVLTALFEFVLYLFFSLISLTDVALDAFLATRLWPTMIANSLFLVILGWAFRSVMVGKLIEREKNPSLY</sequence>
<gene>
    <name evidence="9" type="primary">mreD</name>
    <name evidence="9" type="ORF">ACFSDB_13735</name>
</gene>
<evidence type="ECO:0000256" key="3">
    <source>
        <dbReference type="ARBA" id="ARBA00022475"/>
    </source>
</evidence>
<keyword evidence="5" id="KW-0133">Cell shape</keyword>
<feature type="transmembrane region" description="Helical" evidence="8">
    <location>
        <begin position="134"/>
        <end position="158"/>
    </location>
</feature>
<evidence type="ECO:0000256" key="4">
    <source>
        <dbReference type="ARBA" id="ARBA00022692"/>
    </source>
</evidence>
<protein>
    <submittedName>
        <fullName evidence="9">Rod shape-determining protein MreD</fullName>
    </submittedName>
</protein>
<evidence type="ECO:0000256" key="1">
    <source>
        <dbReference type="ARBA" id="ARBA00004651"/>
    </source>
</evidence>
<accession>A0ABW4QK27</accession>
<evidence type="ECO:0000256" key="2">
    <source>
        <dbReference type="ARBA" id="ARBA00007776"/>
    </source>
</evidence>
<dbReference type="Proteomes" id="UP001597273">
    <property type="component" value="Unassembled WGS sequence"/>
</dbReference>
<evidence type="ECO:0000313" key="10">
    <source>
        <dbReference type="Proteomes" id="UP001597273"/>
    </source>
</evidence>
<keyword evidence="6 8" id="KW-1133">Transmembrane helix</keyword>
<dbReference type="Pfam" id="PF04093">
    <property type="entry name" value="MreD"/>
    <property type="match status" value="1"/>
</dbReference>
<evidence type="ECO:0000256" key="6">
    <source>
        <dbReference type="ARBA" id="ARBA00022989"/>
    </source>
</evidence>
<feature type="transmembrane region" description="Helical" evidence="8">
    <location>
        <begin position="58"/>
        <end position="80"/>
    </location>
</feature>
<evidence type="ECO:0000256" key="7">
    <source>
        <dbReference type="ARBA" id="ARBA00023136"/>
    </source>
</evidence>
<comment type="caution">
    <text evidence="9">The sequence shown here is derived from an EMBL/GenBank/DDBJ whole genome shotgun (WGS) entry which is preliminary data.</text>
</comment>
<comment type="similarity">
    <text evidence="2">Belongs to the MreD family.</text>
</comment>
<evidence type="ECO:0000313" key="9">
    <source>
        <dbReference type="EMBL" id="MFD1863966.1"/>
    </source>
</evidence>
<proteinExistence type="inferred from homology"/>
<feature type="transmembrane region" description="Helical" evidence="8">
    <location>
        <begin position="31"/>
        <end position="51"/>
    </location>
</feature>
<feature type="transmembrane region" description="Helical" evidence="8">
    <location>
        <begin position="100"/>
        <end position="122"/>
    </location>
</feature>
<evidence type="ECO:0000256" key="5">
    <source>
        <dbReference type="ARBA" id="ARBA00022960"/>
    </source>
</evidence>
<reference evidence="10" key="1">
    <citation type="journal article" date="2019" name="Int. J. Syst. Evol. Microbiol.">
        <title>The Global Catalogue of Microorganisms (GCM) 10K type strain sequencing project: providing services to taxonomists for standard genome sequencing and annotation.</title>
        <authorList>
            <consortium name="The Broad Institute Genomics Platform"/>
            <consortium name="The Broad Institute Genome Sequencing Center for Infectious Disease"/>
            <person name="Wu L."/>
            <person name="Ma J."/>
        </authorList>
    </citation>
    <scope>NUCLEOTIDE SEQUENCE [LARGE SCALE GENOMIC DNA]</scope>
    <source>
        <strain evidence="10">CGMCC 1.15475</strain>
    </source>
</reference>